<sequence length="246" mass="28056">MSTFARRSSADEALVHVLLDDILILIFVQLSRRHTGDFYWRSRPPWVISTVCKRWRALAVSTPSLWTEVVFHPYWTGQDHPKLASQHEGIEVQLLRAQDCALDVTIDIIDMIQLAESHTAPTSISGQFRALMGKIHHSHTFTIHGDSSKLPLSWTRPSDHAIAPIFNSLESLTFDQSSWMDAFDILSAPVLVDVTLEKIELTSWHGMWSRCCSPQRRDCRCSCSTTYATLTIGHLQKTYRPRPFQP</sequence>
<dbReference type="AlphaFoldDB" id="A0A5C3QLA6"/>
<evidence type="ECO:0000313" key="1">
    <source>
        <dbReference type="EMBL" id="TFL02713.1"/>
    </source>
</evidence>
<dbReference type="Proteomes" id="UP000305067">
    <property type="component" value="Unassembled WGS sequence"/>
</dbReference>
<protein>
    <submittedName>
        <fullName evidence="1">Uncharacterized protein</fullName>
    </submittedName>
</protein>
<name>A0A5C3QLA6_9AGAR</name>
<accession>A0A5C3QLA6</accession>
<evidence type="ECO:0000313" key="2">
    <source>
        <dbReference type="Proteomes" id="UP000305067"/>
    </source>
</evidence>
<dbReference type="EMBL" id="ML178822">
    <property type="protein sequence ID" value="TFL02713.1"/>
    <property type="molecule type" value="Genomic_DNA"/>
</dbReference>
<proteinExistence type="predicted"/>
<dbReference type="OrthoDB" id="3229088at2759"/>
<reference evidence="1 2" key="1">
    <citation type="journal article" date="2019" name="Nat. Ecol. Evol.">
        <title>Megaphylogeny resolves global patterns of mushroom evolution.</title>
        <authorList>
            <person name="Varga T."/>
            <person name="Krizsan K."/>
            <person name="Foldi C."/>
            <person name="Dima B."/>
            <person name="Sanchez-Garcia M."/>
            <person name="Sanchez-Ramirez S."/>
            <person name="Szollosi G.J."/>
            <person name="Szarkandi J.G."/>
            <person name="Papp V."/>
            <person name="Albert L."/>
            <person name="Andreopoulos W."/>
            <person name="Angelini C."/>
            <person name="Antonin V."/>
            <person name="Barry K.W."/>
            <person name="Bougher N.L."/>
            <person name="Buchanan P."/>
            <person name="Buyck B."/>
            <person name="Bense V."/>
            <person name="Catcheside P."/>
            <person name="Chovatia M."/>
            <person name="Cooper J."/>
            <person name="Damon W."/>
            <person name="Desjardin D."/>
            <person name="Finy P."/>
            <person name="Geml J."/>
            <person name="Haridas S."/>
            <person name="Hughes K."/>
            <person name="Justo A."/>
            <person name="Karasinski D."/>
            <person name="Kautmanova I."/>
            <person name="Kiss B."/>
            <person name="Kocsube S."/>
            <person name="Kotiranta H."/>
            <person name="LaButti K.M."/>
            <person name="Lechner B.E."/>
            <person name="Liimatainen K."/>
            <person name="Lipzen A."/>
            <person name="Lukacs Z."/>
            <person name="Mihaltcheva S."/>
            <person name="Morgado L.N."/>
            <person name="Niskanen T."/>
            <person name="Noordeloos M.E."/>
            <person name="Ohm R.A."/>
            <person name="Ortiz-Santana B."/>
            <person name="Ovrebo C."/>
            <person name="Racz N."/>
            <person name="Riley R."/>
            <person name="Savchenko A."/>
            <person name="Shiryaev A."/>
            <person name="Soop K."/>
            <person name="Spirin V."/>
            <person name="Szebenyi C."/>
            <person name="Tomsovsky M."/>
            <person name="Tulloss R.E."/>
            <person name="Uehling J."/>
            <person name="Grigoriev I.V."/>
            <person name="Vagvolgyi C."/>
            <person name="Papp T."/>
            <person name="Martin F.M."/>
            <person name="Miettinen O."/>
            <person name="Hibbett D.S."/>
            <person name="Nagy L.G."/>
        </authorList>
    </citation>
    <scope>NUCLEOTIDE SEQUENCE [LARGE SCALE GENOMIC DNA]</scope>
    <source>
        <strain evidence="1 2">CBS 309.79</strain>
    </source>
</reference>
<keyword evidence="2" id="KW-1185">Reference proteome</keyword>
<organism evidence="1 2">
    <name type="scientific">Pterulicium gracile</name>
    <dbReference type="NCBI Taxonomy" id="1884261"/>
    <lineage>
        <taxon>Eukaryota</taxon>
        <taxon>Fungi</taxon>
        <taxon>Dikarya</taxon>
        <taxon>Basidiomycota</taxon>
        <taxon>Agaricomycotina</taxon>
        <taxon>Agaricomycetes</taxon>
        <taxon>Agaricomycetidae</taxon>
        <taxon>Agaricales</taxon>
        <taxon>Pleurotineae</taxon>
        <taxon>Pterulaceae</taxon>
        <taxon>Pterulicium</taxon>
    </lineage>
</organism>
<gene>
    <name evidence="1" type="ORF">BDV98DRAFT_438519</name>
</gene>